<dbReference type="GO" id="GO:0005730">
    <property type="term" value="C:nucleolus"/>
    <property type="evidence" value="ECO:0007669"/>
    <property type="project" value="UniProtKB-SubCell"/>
</dbReference>
<keyword evidence="4" id="KW-0539">Nucleus</keyword>
<reference evidence="8 9" key="1">
    <citation type="journal article" date="2016" name="Mol. Biol. Evol.">
        <title>Comparative Genomics of Early-Diverging Mushroom-Forming Fungi Provides Insights into the Origins of Lignocellulose Decay Capabilities.</title>
        <authorList>
            <person name="Nagy L.G."/>
            <person name="Riley R."/>
            <person name="Tritt A."/>
            <person name="Adam C."/>
            <person name="Daum C."/>
            <person name="Floudas D."/>
            <person name="Sun H."/>
            <person name="Yadav J.S."/>
            <person name="Pangilinan J."/>
            <person name="Larsson K.H."/>
            <person name="Matsuura K."/>
            <person name="Barry K."/>
            <person name="Labutti K."/>
            <person name="Kuo R."/>
            <person name="Ohm R.A."/>
            <person name="Bhattacharya S.S."/>
            <person name="Shirouzu T."/>
            <person name="Yoshinaga Y."/>
            <person name="Martin F.M."/>
            <person name="Grigoriev I.V."/>
            <person name="Hibbett D.S."/>
        </authorList>
    </citation>
    <scope>NUCLEOTIDE SEQUENCE [LARGE SCALE GENOMIC DNA]</scope>
    <source>
        <strain evidence="8 9">TUFC12733</strain>
    </source>
</reference>
<keyword evidence="9" id="KW-1185">Reference proteome</keyword>
<evidence type="ECO:0000256" key="5">
    <source>
        <dbReference type="SAM" id="MobiDB-lite"/>
    </source>
</evidence>
<feature type="region of interest" description="Disordered" evidence="5">
    <location>
        <begin position="454"/>
        <end position="490"/>
    </location>
</feature>
<organism evidence="8 9">
    <name type="scientific">Calocera viscosa (strain TUFC12733)</name>
    <dbReference type="NCBI Taxonomy" id="1330018"/>
    <lineage>
        <taxon>Eukaryota</taxon>
        <taxon>Fungi</taxon>
        <taxon>Dikarya</taxon>
        <taxon>Basidiomycota</taxon>
        <taxon>Agaricomycotina</taxon>
        <taxon>Dacrymycetes</taxon>
        <taxon>Dacrymycetales</taxon>
        <taxon>Dacrymycetaceae</taxon>
        <taxon>Calocera</taxon>
    </lineage>
</organism>
<evidence type="ECO:0000259" key="6">
    <source>
        <dbReference type="Pfam" id="PF08159"/>
    </source>
</evidence>
<dbReference type="InterPro" id="IPR012580">
    <property type="entry name" value="NUC153"/>
</dbReference>
<dbReference type="OrthoDB" id="431825at2759"/>
<feature type="compositionally biased region" description="Basic and acidic residues" evidence="5">
    <location>
        <begin position="613"/>
        <end position="626"/>
    </location>
</feature>
<evidence type="ECO:0000313" key="9">
    <source>
        <dbReference type="Proteomes" id="UP000076738"/>
    </source>
</evidence>
<dbReference type="GO" id="GO:0003723">
    <property type="term" value="F:RNA binding"/>
    <property type="evidence" value="ECO:0007669"/>
    <property type="project" value="TreeGrafter"/>
</dbReference>
<dbReference type="PANTHER" id="PTHR12202:SF0">
    <property type="entry name" value="ESF1 HOMOLOG"/>
    <property type="match status" value="1"/>
</dbReference>
<evidence type="ECO:0000256" key="3">
    <source>
        <dbReference type="ARBA" id="ARBA00023054"/>
    </source>
</evidence>
<gene>
    <name evidence="8" type="ORF">CALVIDRAFT_535471</name>
</gene>
<feature type="region of interest" description="Disordered" evidence="5">
    <location>
        <begin position="576"/>
        <end position="634"/>
    </location>
</feature>
<evidence type="ECO:0000313" key="8">
    <source>
        <dbReference type="EMBL" id="KZO98385.1"/>
    </source>
</evidence>
<evidence type="ECO:0000256" key="4">
    <source>
        <dbReference type="ARBA" id="ARBA00023242"/>
    </source>
</evidence>
<protein>
    <submittedName>
        <fullName evidence="8">Uncharacterized protein</fullName>
    </submittedName>
</protein>
<feature type="region of interest" description="Disordered" evidence="5">
    <location>
        <begin position="94"/>
        <end position="113"/>
    </location>
</feature>
<dbReference type="STRING" id="1330018.A0A167P3K4"/>
<dbReference type="Pfam" id="PF25121">
    <property type="entry name" value="RRM_ESF1"/>
    <property type="match status" value="1"/>
</dbReference>
<name>A0A167P3K4_CALVF</name>
<dbReference type="InterPro" id="IPR039754">
    <property type="entry name" value="Esf1"/>
</dbReference>
<feature type="region of interest" description="Disordered" evidence="5">
    <location>
        <begin position="38"/>
        <end position="74"/>
    </location>
</feature>
<dbReference type="Pfam" id="PF08159">
    <property type="entry name" value="NUC153"/>
    <property type="match status" value="1"/>
</dbReference>
<feature type="domain" description="ESF1 RRM" evidence="7">
    <location>
        <begin position="169"/>
        <end position="328"/>
    </location>
</feature>
<dbReference type="GO" id="GO:0006364">
    <property type="term" value="P:rRNA processing"/>
    <property type="evidence" value="ECO:0007669"/>
    <property type="project" value="InterPro"/>
</dbReference>
<keyword evidence="3" id="KW-0175">Coiled coil</keyword>
<sequence length="634" mass="71787">MADNDPRFARLKTDPRFRRLHKKESKVIVDPRFKSLLQQGSLDQAQAGPSVDKYGRRQKTTQAQDQLRRFYRLDDDENETTTAALDLARGAVLMESSDEEGAEDKLGEESDEEEIVLERKVGVSKRTSVPDLAEIDLDEVVFPELEAQAAAYSAARAESPRNTLSGEETYRLAVVNLDWDNVQASDLYKVFASVGNAQTSEANATAESKILSVRVYPSEFGKDRLRQEETQGPPSEVFGQQQPGSMPSDNNIVEVDNGEDYDNNALRKYQLDRLRYYYAVVTCDSPATASYIYHELDGTELERTANVLDLRYVPDEMKFDEQYREEATEDDGLTRVLDFSTTALRHSKVKLTWDEDDPKRNRLTRRSLTRKEIDETDFKAYIASSESEEDGANTTSRRDKLRSLLLGDPDEQTTQSWTLEAKGKADMEVTFMPGLTAAAGDQDSDVDVTTLDRYQRKQRQKQKERRAAKGGPPGENEVLPAGDDFFEIGPANHSDATKLRSDLASKEELALILNADSQDEARHFDMQAVLRAEKAKSKKRPREERKGIEDAQRDNFVLDVADPRFNSLHDDTAFALDPSHPKFKKTKGMSSLLEERSMRRTTQLHPLGPPTRARKETVPEVEEGRGRAKKRRRT</sequence>
<dbReference type="Proteomes" id="UP000076738">
    <property type="component" value="Unassembled WGS sequence"/>
</dbReference>
<comment type="subcellular location">
    <subcellularLocation>
        <location evidence="1">Nucleus</location>
        <location evidence="1">Nucleolus</location>
    </subcellularLocation>
</comment>
<dbReference type="EMBL" id="KV417276">
    <property type="protein sequence ID" value="KZO98385.1"/>
    <property type="molecule type" value="Genomic_DNA"/>
</dbReference>
<feature type="compositionally biased region" description="Polar residues" evidence="5">
    <location>
        <begin position="230"/>
        <end position="248"/>
    </location>
</feature>
<evidence type="ECO:0000256" key="2">
    <source>
        <dbReference type="ARBA" id="ARBA00009087"/>
    </source>
</evidence>
<dbReference type="InterPro" id="IPR056750">
    <property type="entry name" value="RRM_ESF1"/>
</dbReference>
<comment type="similarity">
    <text evidence="2">Belongs to the ESF1 family.</text>
</comment>
<dbReference type="PANTHER" id="PTHR12202">
    <property type="entry name" value="ESF1 HOMOLOG"/>
    <property type="match status" value="1"/>
</dbReference>
<proteinExistence type="inferred from homology"/>
<feature type="domain" description="NUC153" evidence="6">
    <location>
        <begin position="562"/>
        <end position="589"/>
    </location>
</feature>
<feature type="region of interest" description="Disordered" evidence="5">
    <location>
        <begin position="225"/>
        <end position="248"/>
    </location>
</feature>
<dbReference type="AlphaFoldDB" id="A0A167P3K4"/>
<evidence type="ECO:0000256" key="1">
    <source>
        <dbReference type="ARBA" id="ARBA00004604"/>
    </source>
</evidence>
<feature type="compositionally biased region" description="Basic residues" evidence="5">
    <location>
        <begin position="456"/>
        <end position="468"/>
    </location>
</feature>
<evidence type="ECO:0000259" key="7">
    <source>
        <dbReference type="Pfam" id="PF25121"/>
    </source>
</evidence>
<accession>A0A167P3K4</accession>